<feature type="region of interest" description="Disordered" evidence="1">
    <location>
        <begin position="80"/>
        <end position="134"/>
    </location>
</feature>
<evidence type="ECO:0000313" key="3">
    <source>
        <dbReference type="Proteomes" id="UP000294933"/>
    </source>
</evidence>
<dbReference type="VEuPathDB" id="FungiDB:BD410DRAFT_498624"/>
<dbReference type="EMBL" id="ML170207">
    <property type="protein sequence ID" value="TDL18536.1"/>
    <property type="molecule type" value="Genomic_DNA"/>
</dbReference>
<dbReference type="Proteomes" id="UP000294933">
    <property type="component" value="Unassembled WGS sequence"/>
</dbReference>
<proteinExistence type="predicted"/>
<evidence type="ECO:0000313" key="2">
    <source>
        <dbReference type="EMBL" id="TDL18536.1"/>
    </source>
</evidence>
<evidence type="ECO:0000256" key="1">
    <source>
        <dbReference type="SAM" id="MobiDB-lite"/>
    </source>
</evidence>
<sequence length="237" mass="25685">MLHPWSADCCRRCAERGIMCVPKPKVQKERRTRRKPYDKSPENSKCEDPKAGSSSTSTATVSCVWSSTIALLMSRKAVPERVQPQPLPRDDMAMAQSPTLSAGGSSGRGMVGAETSNFRGGIGSHHPSPPHAATLQPQFYQHVNGQFTARCVILKTDVVVMRDTDSCEPISSSSNTASASSLRSLDYTMSYEFPLESSPSSDAPAHRMGAQPEFVPNSATTLGDSFVWSSLGYPREL</sequence>
<accession>A0A4Y7PU13</accession>
<feature type="region of interest" description="Disordered" evidence="1">
    <location>
        <begin position="196"/>
        <end position="216"/>
    </location>
</feature>
<feature type="region of interest" description="Disordered" evidence="1">
    <location>
        <begin position="22"/>
        <end position="57"/>
    </location>
</feature>
<organism evidence="2 3">
    <name type="scientific">Rickenella mellea</name>
    <dbReference type="NCBI Taxonomy" id="50990"/>
    <lineage>
        <taxon>Eukaryota</taxon>
        <taxon>Fungi</taxon>
        <taxon>Dikarya</taxon>
        <taxon>Basidiomycota</taxon>
        <taxon>Agaricomycotina</taxon>
        <taxon>Agaricomycetes</taxon>
        <taxon>Hymenochaetales</taxon>
        <taxon>Rickenellaceae</taxon>
        <taxon>Rickenella</taxon>
    </lineage>
</organism>
<dbReference type="AlphaFoldDB" id="A0A4Y7PU13"/>
<name>A0A4Y7PU13_9AGAM</name>
<gene>
    <name evidence="2" type="ORF">BD410DRAFT_498624</name>
</gene>
<keyword evidence="3" id="KW-1185">Reference proteome</keyword>
<protein>
    <submittedName>
        <fullName evidence="2">Uncharacterized protein</fullName>
    </submittedName>
</protein>
<reference evidence="2 3" key="1">
    <citation type="submission" date="2018-06" db="EMBL/GenBank/DDBJ databases">
        <title>A transcriptomic atlas of mushroom development highlights an independent origin of complex multicellularity.</title>
        <authorList>
            <consortium name="DOE Joint Genome Institute"/>
            <person name="Krizsan K."/>
            <person name="Almasi E."/>
            <person name="Merenyi Z."/>
            <person name="Sahu N."/>
            <person name="Viragh M."/>
            <person name="Koszo T."/>
            <person name="Mondo S."/>
            <person name="Kiss B."/>
            <person name="Balint B."/>
            <person name="Kues U."/>
            <person name="Barry K."/>
            <person name="Hegedus J.C."/>
            <person name="Henrissat B."/>
            <person name="Johnson J."/>
            <person name="Lipzen A."/>
            <person name="Ohm R."/>
            <person name="Nagy I."/>
            <person name="Pangilinan J."/>
            <person name="Yan J."/>
            <person name="Xiong Y."/>
            <person name="Grigoriev I.V."/>
            <person name="Hibbett D.S."/>
            <person name="Nagy L.G."/>
        </authorList>
    </citation>
    <scope>NUCLEOTIDE SEQUENCE [LARGE SCALE GENOMIC DNA]</scope>
    <source>
        <strain evidence="2 3">SZMC22713</strain>
    </source>
</reference>
<feature type="compositionally biased region" description="Basic and acidic residues" evidence="1">
    <location>
        <begin position="35"/>
        <end position="50"/>
    </location>
</feature>